<feature type="domain" description="Protein kinase" evidence="11">
    <location>
        <begin position="5"/>
        <end position="256"/>
    </location>
</feature>
<dbReference type="PROSITE" id="PS00107">
    <property type="entry name" value="PROTEIN_KINASE_ATP"/>
    <property type="match status" value="1"/>
</dbReference>
<reference evidence="12 13" key="1">
    <citation type="submission" date="2016-08" db="EMBL/GenBank/DDBJ databases">
        <title>A Parts List for Fungal Cellulosomes Revealed by Comparative Genomics.</title>
        <authorList>
            <consortium name="DOE Joint Genome Institute"/>
            <person name="Haitjema C.H."/>
            <person name="Gilmore S.P."/>
            <person name="Henske J.K."/>
            <person name="Solomon K.V."/>
            <person name="De Groot R."/>
            <person name="Kuo A."/>
            <person name="Mondo S.J."/>
            <person name="Salamov A.A."/>
            <person name="Labutti K."/>
            <person name="Zhao Z."/>
            <person name="Chiniquy J."/>
            <person name="Barry K."/>
            <person name="Brewer H.M."/>
            <person name="Purvine S.O."/>
            <person name="Wright A.T."/>
            <person name="Boxma B."/>
            <person name="Van Alen T."/>
            <person name="Hackstein J.H."/>
            <person name="Baker S.E."/>
            <person name="Grigoriev I.V."/>
            <person name="O'Malley M.A."/>
        </authorList>
    </citation>
    <scope>NUCLEOTIDE SEQUENCE [LARGE SCALE GENOMIC DNA]</scope>
    <source>
        <strain evidence="12 13">G1</strain>
    </source>
</reference>
<dbReference type="CDD" id="cd06609">
    <property type="entry name" value="STKc_MST3_like"/>
    <property type="match status" value="1"/>
</dbReference>
<dbReference type="Gene3D" id="1.10.510.10">
    <property type="entry name" value="Transferase(Phosphotransferase) domain 1"/>
    <property type="match status" value="1"/>
</dbReference>
<feature type="non-terminal residue" evidence="12">
    <location>
        <position position="1"/>
    </location>
</feature>
<dbReference type="FunFam" id="1.10.510.10:FF:000499">
    <property type="entry name" value="Serine/threonine-protein kinase KIC1"/>
    <property type="match status" value="1"/>
</dbReference>
<keyword evidence="3" id="KW-0723">Serine/threonine-protein kinase</keyword>
<evidence type="ECO:0000313" key="13">
    <source>
        <dbReference type="Proteomes" id="UP000193920"/>
    </source>
</evidence>
<comment type="catalytic activity">
    <reaction evidence="8">
        <text>L-threonyl-[protein] + ATP = O-phospho-L-threonyl-[protein] + ADP + H(+)</text>
        <dbReference type="Rhea" id="RHEA:46608"/>
        <dbReference type="Rhea" id="RHEA-COMP:11060"/>
        <dbReference type="Rhea" id="RHEA-COMP:11605"/>
        <dbReference type="ChEBI" id="CHEBI:15378"/>
        <dbReference type="ChEBI" id="CHEBI:30013"/>
        <dbReference type="ChEBI" id="CHEBI:30616"/>
        <dbReference type="ChEBI" id="CHEBI:61977"/>
        <dbReference type="ChEBI" id="CHEBI:456216"/>
        <dbReference type="EC" id="2.7.11.1"/>
    </reaction>
</comment>
<sequence>ISQKFTFIEKIGKGSFGEVWKARDNETYEIVAIKELDLEDIDEDITDIQKEILVLSQCDTPYITRYYGSYIVDTKLWIVMEYMGGGSCWDLIRPGPVNEFYVSIIIREILKGLVYLHGSGKIHRDIKAANILVSGEGNVKLADFGVAGQLGVRNKRNTFVGTPFWMAPEVIQQTGYDSKADIWSLGITAIELAKGLPPYANQNPMKALSLILKNPPASLGSDEGFSTEFQHFVSLCLKKSQLERPSAKELLGHSFITNNEENKPNSMLIDLIIRHNNWVKENPDWKKKSKKQELLNNLKENITDLTPTNRMNYDIKNEEEDDEK</sequence>
<dbReference type="EC" id="2.7.11.1" evidence="2"/>
<evidence type="ECO:0000313" key="12">
    <source>
        <dbReference type="EMBL" id="ORY08972.1"/>
    </source>
</evidence>
<organism evidence="12 13">
    <name type="scientific">Neocallimastix californiae</name>
    <dbReference type="NCBI Taxonomy" id="1754190"/>
    <lineage>
        <taxon>Eukaryota</taxon>
        <taxon>Fungi</taxon>
        <taxon>Fungi incertae sedis</taxon>
        <taxon>Chytridiomycota</taxon>
        <taxon>Chytridiomycota incertae sedis</taxon>
        <taxon>Neocallimastigomycetes</taxon>
        <taxon>Neocallimastigales</taxon>
        <taxon>Neocallimastigaceae</taxon>
        <taxon>Neocallimastix</taxon>
    </lineage>
</organism>
<evidence type="ECO:0000259" key="11">
    <source>
        <dbReference type="PROSITE" id="PS50011"/>
    </source>
</evidence>
<evidence type="ECO:0000256" key="5">
    <source>
        <dbReference type="ARBA" id="ARBA00022741"/>
    </source>
</evidence>
<evidence type="ECO:0000256" key="7">
    <source>
        <dbReference type="ARBA" id="ARBA00022840"/>
    </source>
</evidence>
<dbReference type="InterPro" id="IPR017441">
    <property type="entry name" value="Protein_kinase_ATP_BS"/>
</dbReference>
<dbReference type="PANTHER" id="PTHR48012">
    <property type="entry name" value="STERILE20-LIKE KINASE, ISOFORM B-RELATED"/>
    <property type="match status" value="1"/>
</dbReference>
<keyword evidence="6 12" id="KW-0418">Kinase</keyword>
<dbReference type="STRING" id="1754190.A0A1Y1ZFC1"/>
<keyword evidence="7 10" id="KW-0067">ATP-binding</keyword>
<dbReference type="Proteomes" id="UP000193920">
    <property type="component" value="Unassembled WGS sequence"/>
</dbReference>
<name>A0A1Y1ZFC1_9FUNG</name>
<dbReference type="PANTHER" id="PTHR48012:SF27">
    <property type="entry name" value="SERINE_THREONINE-PROTEIN KINASE SID1"/>
    <property type="match status" value="1"/>
</dbReference>
<evidence type="ECO:0000256" key="8">
    <source>
        <dbReference type="ARBA" id="ARBA00047899"/>
    </source>
</evidence>
<evidence type="ECO:0000256" key="6">
    <source>
        <dbReference type="ARBA" id="ARBA00022777"/>
    </source>
</evidence>
<evidence type="ECO:0000256" key="4">
    <source>
        <dbReference type="ARBA" id="ARBA00022679"/>
    </source>
</evidence>
<dbReference type="InterPro" id="IPR050629">
    <property type="entry name" value="STE20/SPS1-PAK"/>
</dbReference>
<evidence type="ECO:0000256" key="2">
    <source>
        <dbReference type="ARBA" id="ARBA00012513"/>
    </source>
</evidence>
<keyword evidence="5 10" id="KW-0547">Nucleotide-binding</keyword>
<gene>
    <name evidence="12" type="ORF">LY90DRAFT_439844</name>
</gene>
<dbReference type="GO" id="GO:0005524">
    <property type="term" value="F:ATP binding"/>
    <property type="evidence" value="ECO:0007669"/>
    <property type="project" value="UniProtKB-UniRule"/>
</dbReference>
<dbReference type="AlphaFoldDB" id="A0A1Y1ZFC1"/>
<dbReference type="PROSITE" id="PS50011">
    <property type="entry name" value="PROTEIN_KINASE_DOM"/>
    <property type="match status" value="1"/>
</dbReference>
<dbReference type="GO" id="GO:0005737">
    <property type="term" value="C:cytoplasm"/>
    <property type="evidence" value="ECO:0007669"/>
    <property type="project" value="TreeGrafter"/>
</dbReference>
<dbReference type="GO" id="GO:0004674">
    <property type="term" value="F:protein serine/threonine kinase activity"/>
    <property type="evidence" value="ECO:0007669"/>
    <property type="project" value="UniProtKB-KW"/>
</dbReference>
<comment type="caution">
    <text evidence="12">The sequence shown here is derived from an EMBL/GenBank/DDBJ whole genome shotgun (WGS) entry which is preliminary data.</text>
</comment>
<dbReference type="SMART" id="SM00220">
    <property type="entry name" value="S_TKc"/>
    <property type="match status" value="1"/>
</dbReference>
<proteinExistence type="inferred from homology"/>
<evidence type="ECO:0000256" key="9">
    <source>
        <dbReference type="ARBA" id="ARBA00048679"/>
    </source>
</evidence>
<keyword evidence="13" id="KW-1185">Reference proteome</keyword>
<keyword evidence="4" id="KW-0808">Transferase</keyword>
<dbReference type="OrthoDB" id="248923at2759"/>
<comment type="catalytic activity">
    <reaction evidence="9">
        <text>L-seryl-[protein] + ATP = O-phospho-L-seryl-[protein] + ADP + H(+)</text>
        <dbReference type="Rhea" id="RHEA:17989"/>
        <dbReference type="Rhea" id="RHEA-COMP:9863"/>
        <dbReference type="Rhea" id="RHEA-COMP:11604"/>
        <dbReference type="ChEBI" id="CHEBI:15378"/>
        <dbReference type="ChEBI" id="CHEBI:29999"/>
        <dbReference type="ChEBI" id="CHEBI:30616"/>
        <dbReference type="ChEBI" id="CHEBI:83421"/>
        <dbReference type="ChEBI" id="CHEBI:456216"/>
        <dbReference type="EC" id="2.7.11.1"/>
    </reaction>
</comment>
<evidence type="ECO:0000256" key="1">
    <source>
        <dbReference type="ARBA" id="ARBA00008874"/>
    </source>
</evidence>
<dbReference type="EMBL" id="MCOG01000414">
    <property type="protein sequence ID" value="ORY08972.1"/>
    <property type="molecule type" value="Genomic_DNA"/>
</dbReference>
<dbReference type="Pfam" id="PF00069">
    <property type="entry name" value="Pkinase"/>
    <property type="match status" value="1"/>
</dbReference>
<evidence type="ECO:0000256" key="10">
    <source>
        <dbReference type="PROSITE-ProRule" id="PRU10141"/>
    </source>
</evidence>
<dbReference type="InterPro" id="IPR011009">
    <property type="entry name" value="Kinase-like_dom_sf"/>
</dbReference>
<feature type="binding site" evidence="10">
    <location>
        <position position="34"/>
    </location>
    <ligand>
        <name>ATP</name>
        <dbReference type="ChEBI" id="CHEBI:30616"/>
    </ligand>
</feature>
<accession>A0A1Y1ZFC1</accession>
<protein>
    <recommendedName>
        <fullName evidence="2">non-specific serine/threonine protein kinase</fullName>
        <ecNumber evidence="2">2.7.11.1</ecNumber>
    </recommendedName>
</protein>
<dbReference type="SUPFAM" id="SSF56112">
    <property type="entry name" value="Protein kinase-like (PK-like)"/>
    <property type="match status" value="1"/>
</dbReference>
<dbReference type="InterPro" id="IPR000719">
    <property type="entry name" value="Prot_kinase_dom"/>
</dbReference>
<evidence type="ECO:0000256" key="3">
    <source>
        <dbReference type="ARBA" id="ARBA00022527"/>
    </source>
</evidence>
<comment type="similarity">
    <text evidence="1">Belongs to the protein kinase superfamily. STE Ser/Thr protein kinase family. STE20 subfamily.</text>
</comment>